<dbReference type="EMBL" id="SRLO01000764">
    <property type="protein sequence ID" value="TNN46978.1"/>
    <property type="molecule type" value="Genomic_DNA"/>
</dbReference>
<dbReference type="Proteomes" id="UP000314294">
    <property type="component" value="Unassembled WGS sequence"/>
</dbReference>
<sequence>MIDNAVQTVHTGDEELTWRGPRPRTGQMQRRISPPGSRASTSFCQPVSFMPFDATSCLDGFLSYPTPLKSHIAARSMTGGRPTRQEASDTARSNGPYETDGPYETNGPYKTDGPHETDGPYMTNGPYETNAEFLQCDSVYSMLLVIEVFQVFQVSTPGLVSTDGARRSRETRRIGERMEQNKKKKKTKTKKRELKAGKDELIRELCAAERKKKDIFPICWGRRLSLSSSLISGILFLPLSAAAVSERAPEQQAEVAASVPLTDASVRPAATSANSAC</sequence>
<accession>A0A4Z2G069</accession>
<dbReference type="OrthoDB" id="8936519at2759"/>
<protein>
    <submittedName>
        <fullName evidence="2">Uncharacterized protein</fullName>
    </submittedName>
</protein>
<feature type="region of interest" description="Disordered" evidence="1">
    <location>
        <begin position="1"/>
        <end position="39"/>
    </location>
</feature>
<evidence type="ECO:0000256" key="1">
    <source>
        <dbReference type="SAM" id="MobiDB-lite"/>
    </source>
</evidence>
<feature type="compositionally biased region" description="Polar residues" evidence="1">
    <location>
        <begin position="1"/>
        <end position="10"/>
    </location>
</feature>
<feature type="region of interest" description="Disordered" evidence="1">
    <location>
        <begin position="73"/>
        <end position="124"/>
    </location>
</feature>
<organism evidence="2 3">
    <name type="scientific">Liparis tanakae</name>
    <name type="common">Tanaka's snailfish</name>
    <dbReference type="NCBI Taxonomy" id="230148"/>
    <lineage>
        <taxon>Eukaryota</taxon>
        <taxon>Metazoa</taxon>
        <taxon>Chordata</taxon>
        <taxon>Craniata</taxon>
        <taxon>Vertebrata</taxon>
        <taxon>Euteleostomi</taxon>
        <taxon>Actinopterygii</taxon>
        <taxon>Neopterygii</taxon>
        <taxon>Teleostei</taxon>
        <taxon>Neoteleostei</taxon>
        <taxon>Acanthomorphata</taxon>
        <taxon>Eupercaria</taxon>
        <taxon>Perciformes</taxon>
        <taxon>Cottioidei</taxon>
        <taxon>Cottales</taxon>
        <taxon>Liparidae</taxon>
        <taxon>Liparis</taxon>
    </lineage>
</organism>
<dbReference type="AlphaFoldDB" id="A0A4Z2G069"/>
<keyword evidence="3" id="KW-1185">Reference proteome</keyword>
<reference evidence="2 3" key="1">
    <citation type="submission" date="2019-03" db="EMBL/GenBank/DDBJ databases">
        <title>First draft genome of Liparis tanakae, snailfish: a comprehensive survey of snailfish specific genes.</title>
        <authorList>
            <person name="Kim W."/>
            <person name="Song I."/>
            <person name="Jeong J.-H."/>
            <person name="Kim D."/>
            <person name="Kim S."/>
            <person name="Ryu S."/>
            <person name="Song J.Y."/>
            <person name="Lee S.K."/>
        </authorList>
    </citation>
    <scope>NUCLEOTIDE SEQUENCE [LARGE SCALE GENOMIC DNA]</scope>
    <source>
        <tissue evidence="2">Muscle</tissue>
    </source>
</reference>
<gene>
    <name evidence="2" type="ORF">EYF80_042827</name>
</gene>
<comment type="caution">
    <text evidence="2">The sequence shown here is derived from an EMBL/GenBank/DDBJ whole genome shotgun (WGS) entry which is preliminary data.</text>
</comment>
<evidence type="ECO:0000313" key="2">
    <source>
        <dbReference type="EMBL" id="TNN46978.1"/>
    </source>
</evidence>
<name>A0A4Z2G069_9TELE</name>
<proteinExistence type="predicted"/>
<evidence type="ECO:0000313" key="3">
    <source>
        <dbReference type="Proteomes" id="UP000314294"/>
    </source>
</evidence>